<dbReference type="GO" id="GO:0016829">
    <property type="term" value="F:lyase activity"/>
    <property type="evidence" value="ECO:0007669"/>
    <property type="project" value="UniProtKB-KW"/>
</dbReference>
<name>A0AAV9XMK6_9PEZI</name>
<sequence>MATLAAAPPTASTALAASTNGSNSRSLSPNLMALAQKNDVFPLPDSLNSFVDLSGTATPVRRGSTAGKANEEPPTFDNPYNVMIHNCNHDPAKIREAYNTHRTTRNSLSRHKLLTDPTPIKLDYILLKSHVLQDGTVDHRNCLVFWARPPTRVRNFIAKVQEKLKDIAPNLWLMPPPNLHTTVLEITHSRTPEYIADVVNTMRPALQSIVDYTYTHRAKLTKPMLSFDGSACAISFIPATPPTTDTNTSSTSEEDTHNYNYTYHHLRRDMYDICKASGVEIDSRYTVPSAHITIARFITTEDHVPENLTIGETAVKEAVVSPTSILADSSQADLSATIPAVKIEKSKMEKWVDKLDEINEWLAGYNGEDSEWVVGEEKGLDCRIGRLWYGGGETVVLGKGF</sequence>
<accession>A0AAV9XMK6</accession>
<evidence type="ECO:0000256" key="1">
    <source>
        <dbReference type="SAM" id="MobiDB-lite"/>
    </source>
</evidence>
<dbReference type="SUPFAM" id="SSF55144">
    <property type="entry name" value="LigT-like"/>
    <property type="match status" value="1"/>
</dbReference>
<reference evidence="2 3" key="1">
    <citation type="submission" date="2019-10" db="EMBL/GenBank/DDBJ databases">
        <authorList>
            <person name="Palmer J.M."/>
        </authorList>
    </citation>
    <scope>NUCLEOTIDE SEQUENCE [LARGE SCALE GENOMIC DNA]</scope>
    <source>
        <strain evidence="2 3">TWF694</strain>
    </source>
</reference>
<feature type="compositionally biased region" description="Low complexity" evidence="1">
    <location>
        <begin position="1"/>
        <end position="19"/>
    </location>
</feature>
<dbReference type="EMBL" id="JAVHJO010000002">
    <property type="protein sequence ID" value="KAK6543015.1"/>
    <property type="molecule type" value="Genomic_DNA"/>
</dbReference>
<organism evidence="2 3">
    <name type="scientific">Orbilia ellipsospora</name>
    <dbReference type="NCBI Taxonomy" id="2528407"/>
    <lineage>
        <taxon>Eukaryota</taxon>
        <taxon>Fungi</taxon>
        <taxon>Dikarya</taxon>
        <taxon>Ascomycota</taxon>
        <taxon>Pezizomycotina</taxon>
        <taxon>Orbiliomycetes</taxon>
        <taxon>Orbiliales</taxon>
        <taxon>Orbiliaceae</taxon>
        <taxon>Orbilia</taxon>
    </lineage>
</organism>
<dbReference type="InterPro" id="IPR009097">
    <property type="entry name" value="Cyclic_Pdiesterase"/>
</dbReference>
<comment type="caution">
    <text evidence="2">The sequence shown here is derived from an EMBL/GenBank/DDBJ whole genome shotgun (WGS) entry which is preliminary data.</text>
</comment>
<protein>
    <submittedName>
        <fullName evidence="2">Ureidoglycolate lyase</fullName>
    </submittedName>
</protein>
<evidence type="ECO:0000313" key="3">
    <source>
        <dbReference type="Proteomes" id="UP001365542"/>
    </source>
</evidence>
<dbReference type="Proteomes" id="UP001365542">
    <property type="component" value="Unassembled WGS sequence"/>
</dbReference>
<feature type="region of interest" description="Disordered" evidence="1">
    <location>
        <begin position="1"/>
        <end position="25"/>
    </location>
</feature>
<keyword evidence="2" id="KW-0456">Lyase</keyword>
<dbReference type="Gene3D" id="3.90.1140.10">
    <property type="entry name" value="Cyclic phosphodiesterase"/>
    <property type="match status" value="1"/>
</dbReference>
<keyword evidence="3" id="KW-1185">Reference proteome</keyword>
<proteinExistence type="predicted"/>
<dbReference type="AlphaFoldDB" id="A0AAV9XMK6"/>
<evidence type="ECO:0000313" key="2">
    <source>
        <dbReference type="EMBL" id="KAK6543015.1"/>
    </source>
</evidence>
<gene>
    <name evidence="2" type="primary">DAL3_2</name>
    <name evidence="2" type="ORF">TWF694_006945</name>
</gene>